<protein>
    <submittedName>
        <fullName evidence="2">Uncharacterized protein</fullName>
    </submittedName>
</protein>
<evidence type="ECO:0000313" key="2">
    <source>
        <dbReference type="EMBL" id="SMD31222.1"/>
    </source>
</evidence>
<proteinExistence type="predicted"/>
<keyword evidence="3" id="KW-1185">Reference proteome</keyword>
<reference evidence="2 3" key="1">
    <citation type="submission" date="2017-04" db="EMBL/GenBank/DDBJ databases">
        <authorList>
            <person name="Varghese N."/>
            <person name="Submissions S."/>
        </authorList>
    </citation>
    <scope>NUCLEOTIDE SEQUENCE [LARGE SCALE GENOMIC DNA]</scope>
    <source>
        <strain evidence="2 3">DSM 9789</strain>
    </source>
</reference>
<evidence type="ECO:0000256" key="1">
    <source>
        <dbReference type="SAM" id="MobiDB-lite"/>
    </source>
</evidence>
<dbReference type="RefSeq" id="WP_084272946.1">
    <property type="nucleotide sequence ID" value="NZ_FWYE01000003.1"/>
</dbReference>
<evidence type="ECO:0000313" key="3">
    <source>
        <dbReference type="Proteomes" id="UP000192315"/>
    </source>
</evidence>
<name>A0A8G2FXC7_PICTO</name>
<accession>A0A8G2FXC7</accession>
<feature type="region of interest" description="Disordered" evidence="1">
    <location>
        <begin position="1"/>
        <end position="37"/>
    </location>
</feature>
<gene>
    <name evidence="2" type="ORF">SAMN02745355_1146</name>
</gene>
<sequence length="83" mass="9598">MAEANGAVEEREKKEEEEPVIEEMPDREFDDTIDTNKINQDGRCPDGYVYVKPHKTFMVFTQKVIAGGTNIIIFNLYLEPYLI</sequence>
<dbReference type="Proteomes" id="UP000192315">
    <property type="component" value="Unassembled WGS sequence"/>
</dbReference>
<feature type="compositionally biased region" description="Acidic residues" evidence="1">
    <location>
        <begin position="17"/>
        <end position="33"/>
    </location>
</feature>
<dbReference type="EMBL" id="FWYE01000003">
    <property type="protein sequence ID" value="SMD31222.1"/>
    <property type="molecule type" value="Genomic_DNA"/>
</dbReference>
<dbReference type="AlphaFoldDB" id="A0A8G2FXC7"/>
<comment type="caution">
    <text evidence="2">The sequence shown here is derived from an EMBL/GenBank/DDBJ whole genome shotgun (WGS) entry which is preliminary data.</text>
</comment>
<organism evidence="2 3">
    <name type="scientific">Picrophilus torridus (strain ATCC 700027 / DSM 9790 / JCM 10055 / NBRC 100828 / KAW 2/3)</name>
    <dbReference type="NCBI Taxonomy" id="1122961"/>
    <lineage>
        <taxon>Archaea</taxon>
        <taxon>Methanobacteriati</taxon>
        <taxon>Thermoplasmatota</taxon>
        <taxon>Thermoplasmata</taxon>
        <taxon>Thermoplasmatales</taxon>
        <taxon>Picrophilaceae</taxon>
        <taxon>Picrophilus</taxon>
    </lineage>
</organism>